<feature type="transmembrane region" description="Helical" evidence="7">
    <location>
        <begin position="109"/>
        <end position="127"/>
    </location>
</feature>
<protein>
    <submittedName>
        <fullName evidence="9">Tight adherence protein B</fullName>
    </submittedName>
</protein>
<keyword evidence="6" id="KW-0175">Coiled coil</keyword>
<sequence length="351" mass="38177">MFGFDPMVLAIVGLAAIAAAAVAYGVLFSEIEAQQKTANRYKKVKAAETDTVKVKAARDRMAEATKRRKSIQDSLTELEKKQEQNKKVDAPTLKVRLLQAGLAITESQFYMFSAAMALGTLVVGLILTADMSHAPAFDILPVSTAQLGVIATAFVMGVGMPRFMLGFLYKRRMKKFLGEFPNSLDIMVRSIKSGLPLNDAIRLIAMEGQDPVKSEFRRVVEAQQMGMSIADACARMTATIPLQEVKFFGIVIGIQAQAGGNLSEALGNLSRVLRERKKMLGKVQALSMEAKASAAIIGALPFIVALLVSITSPDYIKPLFSDPRGHLILLGSGIWMSIGVFVMRKMINFDI</sequence>
<reference evidence="9 10" key="1">
    <citation type="submission" date="2024-06" db="EMBL/GenBank/DDBJ databases">
        <title>Genomic Encyclopedia of Type Strains, Phase IV (KMG-IV): sequencing the most valuable type-strain genomes for metagenomic binning, comparative biology and taxonomic classification.</title>
        <authorList>
            <person name="Goeker M."/>
        </authorList>
    </citation>
    <scope>NUCLEOTIDE SEQUENCE [LARGE SCALE GENOMIC DNA]</scope>
    <source>
        <strain evidence="9 10">DSM 29780</strain>
    </source>
</reference>
<feature type="domain" description="Type II secretion system protein GspF" evidence="8">
    <location>
        <begin position="184"/>
        <end position="308"/>
    </location>
</feature>
<evidence type="ECO:0000256" key="4">
    <source>
        <dbReference type="ARBA" id="ARBA00022989"/>
    </source>
</evidence>
<dbReference type="Gene3D" id="1.20.81.30">
    <property type="entry name" value="Type II secretion system (T2SS), domain F"/>
    <property type="match status" value="1"/>
</dbReference>
<feature type="transmembrane region" description="Helical" evidence="7">
    <location>
        <begin position="6"/>
        <end position="27"/>
    </location>
</feature>
<keyword evidence="10" id="KW-1185">Reference proteome</keyword>
<evidence type="ECO:0000313" key="9">
    <source>
        <dbReference type="EMBL" id="MET3613856.1"/>
    </source>
</evidence>
<dbReference type="Pfam" id="PF00482">
    <property type="entry name" value="T2SSF"/>
    <property type="match status" value="1"/>
</dbReference>
<accession>A0ABV2J0I7</accession>
<comment type="subcellular location">
    <subcellularLocation>
        <location evidence="1">Cell membrane</location>
        <topology evidence="1">Multi-pass membrane protein</topology>
    </subcellularLocation>
</comment>
<evidence type="ECO:0000256" key="6">
    <source>
        <dbReference type="SAM" id="Coils"/>
    </source>
</evidence>
<keyword evidence="5 7" id="KW-0472">Membrane</keyword>
<name>A0ABV2J0I7_9HYPH</name>
<dbReference type="InterPro" id="IPR042094">
    <property type="entry name" value="T2SS_GspF_sf"/>
</dbReference>
<organism evidence="9 10">
    <name type="scientific">Rhizobium aquaticum</name>
    <dbReference type="NCBI Taxonomy" id="1549636"/>
    <lineage>
        <taxon>Bacteria</taxon>
        <taxon>Pseudomonadati</taxon>
        <taxon>Pseudomonadota</taxon>
        <taxon>Alphaproteobacteria</taxon>
        <taxon>Hyphomicrobiales</taxon>
        <taxon>Rhizobiaceae</taxon>
        <taxon>Rhizobium/Agrobacterium group</taxon>
        <taxon>Rhizobium</taxon>
    </lineage>
</organism>
<proteinExistence type="predicted"/>
<dbReference type="RefSeq" id="WP_354556355.1">
    <property type="nucleotide sequence ID" value="NZ_JBEPMB010000002.1"/>
</dbReference>
<dbReference type="PANTHER" id="PTHR35007">
    <property type="entry name" value="INTEGRAL MEMBRANE PROTEIN-RELATED"/>
    <property type="match status" value="1"/>
</dbReference>
<evidence type="ECO:0000256" key="3">
    <source>
        <dbReference type="ARBA" id="ARBA00022692"/>
    </source>
</evidence>
<dbReference type="Proteomes" id="UP001549047">
    <property type="component" value="Unassembled WGS sequence"/>
</dbReference>
<dbReference type="InterPro" id="IPR018076">
    <property type="entry name" value="T2SS_GspF_dom"/>
</dbReference>
<gene>
    <name evidence="9" type="ORF">ABID16_002185</name>
</gene>
<comment type="caution">
    <text evidence="9">The sequence shown here is derived from an EMBL/GenBank/DDBJ whole genome shotgun (WGS) entry which is preliminary data.</text>
</comment>
<evidence type="ECO:0000256" key="5">
    <source>
        <dbReference type="ARBA" id="ARBA00023136"/>
    </source>
</evidence>
<feature type="transmembrane region" description="Helical" evidence="7">
    <location>
        <begin position="324"/>
        <end position="343"/>
    </location>
</feature>
<feature type="transmembrane region" description="Helical" evidence="7">
    <location>
        <begin position="292"/>
        <end position="312"/>
    </location>
</feature>
<evidence type="ECO:0000256" key="2">
    <source>
        <dbReference type="ARBA" id="ARBA00022475"/>
    </source>
</evidence>
<evidence type="ECO:0000313" key="10">
    <source>
        <dbReference type="Proteomes" id="UP001549047"/>
    </source>
</evidence>
<feature type="transmembrane region" description="Helical" evidence="7">
    <location>
        <begin position="147"/>
        <end position="169"/>
    </location>
</feature>
<keyword evidence="2" id="KW-1003">Cell membrane</keyword>
<keyword evidence="4 7" id="KW-1133">Transmembrane helix</keyword>
<evidence type="ECO:0000256" key="1">
    <source>
        <dbReference type="ARBA" id="ARBA00004651"/>
    </source>
</evidence>
<evidence type="ECO:0000259" key="8">
    <source>
        <dbReference type="Pfam" id="PF00482"/>
    </source>
</evidence>
<dbReference type="PANTHER" id="PTHR35007:SF1">
    <property type="entry name" value="PILUS ASSEMBLY PROTEIN"/>
    <property type="match status" value="1"/>
</dbReference>
<dbReference type="EMBL" id="JBEPMB010000002">
    <property type="protein sequence ID" value="MET3613856.1"/>
    <property type="molecule type" value="Genomic_DNA"/>
</dbReference>
<feature type="coiled-coil region" evidence="6">
    <location>
        <begin position="54"/>
        <end position="81"/>
    </location>
</feature>
<evidence type="ECO:0000256" key="7">
    <source>
        <dbReference type="SAM" id="Phobius"/>
    </source>
</evidence>
<keyword evidence="3 7" id="KW-0812">Transmembrane</keyword>